<accession>A0A8B6GJM3</accession>
<evidence type="ECO:0000256" key="3">
    <source>
        <dbReference type="ARBA" id="ARBA00023274"/>
    </source>
</evidence>
<keyword evidence="2 5" id="KW-0689">Ribosomal protein</keyword>
<feature type="region of interest" description="Disordered" evidence="4">
    <location>
        <begin position="59"/>
        <end position="83"/>
    </location>
</feature>
<dbReference type="InterPro" id="IPR014721">
    <property type="entry name" value="Ribsml_uS5_D2-typ_fold_subgr"/>
</dbReference>
<dbReference type="GO" id="GO:0003723">
    <property type="term" value="F:RNA binding"/>
    <property type="evidence" value="ECO:0007669"/>
    <property type="project" value="TreeGrafter"/>
</dbReference>
<reference evidence="5" key="1">
    <citation type="submission" date="2018-11" db="EMBL/GenBank/DDBJ databases">
        <authorList>
            <person name="Alioto T."/>
            <person name="Alioto T."/>
        </authorList>
    </citation>
    <scope>NUCLEOTIDE SEQUENCE</scope>
</reference>
<dbReference type="Gene3D" id="3.30.230.10">
    <property type="match status" value="1"/>
</dbReference>
<dbReference type="GO" id="GO:0003735">
    <property type="term" value="F:structural constituent of ribosome"/>
    <property type="evidence" value="ECO:0007669"/>
    <property type="project" value="InterPro"/>
</dbReference>
<dbReference type="SUPFAM" id="SSF54211">
    <property type="entry name" value="Ribosomal protein S5 domain 2-like"/>
    <property type="match status" value="1"/>
</dbReference>
<gene>
    <name evidence="5" type="ORF">MGAL_10B039509</name>
</gene>
<dbReference type="AlphaFoldDB" id="A0A8B6GJM3"/>
<keyword evidence="3" id="KW-0687">Ribonucleoprotein</keyword>
<sequence>MFPLELAEKLGQVDVEAKVEGGGQSGQSGAVRLGISRCLVSIVDEETVQKMRLAGLLTRDPRMRERKKPFKKGARKGRVWKKR</sequence>
<name>A0A8B6GJM3_MYTGA</name>
<evidence type="ECO:0000313" key="5">
    <source>
        <dbReference type="EMBL" id="VDI64726.1"/>
    </source>
</evidence>
<dbReference type="PANTHER" id="PTHR21569">
    <property type="entry name" value="RIBOSOMAL PROTEIN S9"/>
    <property type="match status" value="1"/>
</dbReference>
<proteinExistence type="inferred from homology"/>
<comment type="caution">
    <text evidence="5">The sequence shown here is derived from an EMBL/GenBank/DDBJ whole genome shotgun (WGS) entry which is preliminary data.</text>
</comment>
<dbReference type="Proteomes" id="UP000596742">
    <property type="component" value="Unassembled WGS sequence"/>
</dbReference>
<comment type="similarity">
    <text evidence="1">Belongs to the universal ribosomal protein uS9 family.</text>
</comment>
<evidence type="ECO:0000256" key="4">
    <source>
        <dbReference type="SAM" id="MobiDB-lite"/>
    </source>
</evidence>
<protein>
    <submittedName>
        <fullName evidence="5">Small subunit ribosomal protein S9</fullName>
    </submittedName>
</protein>
<keyword evidence="6" id="KW-1185">Reference proteome</keyword>
<evidence type="ECO:0000256" key="2">
    <source>
        <dbReference type="ARBA" id="ARBA00022980"/>
    </source>
</evidence>
<dbReference type="GO" id="GO:0006412">
    <property type="term" value="P:translation"/>
    <property type="evidence" value="ECO:0007669"/>
    <property type="project" value="InterPro"/>
</dbReference>
<organism evidence="5 6">
    <name type="scientific">Mytilus galloprovincialis</name>
    <name type="common">Mediterranean mussel</name>
    <dbReference type="NCBI Taxonomy" id="29158"/>
    <lineage>
        <taxon>Eukaryota</taxon>
        <taxon>Metazoa</taxon>
        <taxon>Spiralia</taxon>
        <taxon>Lophotrochozoa</taxon>
        <taxon>Mollusca</taxon>
        <taxon>Bivalvia</taxon>
        <taxon>Autobranchia</taxon>
        <taxon>Pteriomorphia</taxon>
        <taxon>Mytilida</taxon>
        <taxon>Mytiloidea</taxon>
        <taxon>Mytilidae</taxon>
        <taxon>Mytilinae</taxon>
        <taxon>Mytilus</taxon>
    </lineage>
</organism>
<dbReference type="InterPro" id="IPR000754">
    <property type="entry name" value="Ribosomal_uS9"/>
</dbReference>
<dbReference type="InterPro" id="IPR020568">
    <property type="entry name" value="Ribosomal_Su5_D2-typ_SF"/>
</dbReference>
<dbReference type="Pfam" id="PF00380">
    <property type="entry name" value="Ribosomal_S9"/>
    <property type="match status" value="1"/>
</dbReference>
<dbReference type="EMBL" id="UYJE01008544">
    <property type="protein sequence ID" value="VDI64726.1"/>
    <property type="molecule type" value="Genomic_DNA"/>
</dbReference>
<dbReference type="OrthoDB" id="10254627at2759"/>
<evidence type="ECO:0000313" key="6">
    <source>
        <dbReference type="Proteomes" id="UP000596742"/>
    </source>
</evidence>
<dbReference type="PANTHER" id="PTHR21569:SF1">
    <property type="entry name" value="SMALL RIBOSOMAL SUBUNIT PROTEIN US9M"/>
    <property type="match status" value="1"/>
</dbReference>
<evidence type="ECO:0000256" key="1">
    <source>
        <dbReference type="ARBA" id="ARBA00005251"/>
    </source>
</evidence>
<dbReference type="GO" id="GO:0005763">
    <property type="term" value="C:mitochondrial small ribosomal subunit"/>
    <property type="evidence" value="ECO:0007669"/>
    <property type="project" value="TreeGrafter"/>
</dbReference>
<feature type="compositionally biased region" description="Basic residues" evidence="4">
    <location>
        <begin position="64"/>
        <end position="83"/>
    </location>
</feature>